<name>A0AA96ENS8_9VIRU</name>
<reference evidence="1" key="1">
    <citation type="submission" date="2023-07" db="EMBL/GenBank/DDBJ databases">
        <authorList>
            <person name="Xia Y."/>
        </authorList>
    </citation>
    <scope>NUCLEOTIDE SEQUENCE</scope>
    <source>
        <strain evidence="1">E</strain>
    </source>
</reference>
<dbReference type="EMBL" id="OR343189">
    <property type="protein sequence ID" value="WNL50483.1"/>
    <property type="molecule type" value="Genomic_DNA"/>
</dbReference>
<sequence length="171" mass="19941">MESFLKKRDAVRYFIATSPETDKKIFLKSFKTKHRSFLRLPNGKKHGYEELYFWNGNVKLTRIWKEGVLDGLETLYDDEGSVVSTTEWKDNKRHGDYYAISAILEVKKHYVNGKSVCGSSRRINEDFICKTNGDTSFCYTNGKLTQIYVKKSRGFLLWKFFGDGRVAIHKI</sequence>
<accession>A0AA96ENS8</accession>
<evidence type="ECO:0000313" key="1">
    <source>
        <dbReference type="EMBL" id="WNL50483.1"/>
    </source>
</evidence>
<proteinExistence type="predicted"/>
<protein>
    <submittedName>
        <fullName evidence="1">MORN repeat containing protein</fullName>
    </submittedName>
</protein>
<organism evidence="1">
    <name type="scientific">Marseillevirus sp</name>
    <dbReference type="NCBI Taxonomy" id="2809551"/>
    <lineage>
        <taxon>Viruses</taxon>
        <taxon>Varidnaviria</taxon>
        <taxon>Bamfordvirae</taxon>
        <taxon>Nucleocytoviricota</taxon>
        <taxon>Megaviricetes</taxon>
        <taxon>Pimascovirales</taxon>
        <taxon>Pimascovirales incertae sedis</taxon>
        <taxon>Marseilleviridae</taxon>
        <taxon>Marseillevirus</taxon>
    </lineage>
</organism>
<dbReference type="Gene3D" id="2.20.110.10">
    <property type="entry name" value="Histone H3 K4-specific methyltransferase SET7/9 N-terminal domain"/>
    <property type="match status" value="1"/>
</dbReference>
<dbReference type="SUPFAM" id="SSF82185">
    <property type="entry name" value="Histone H3 K4-specific methyltransferase SET7/9 N-terminal domain"/>
    <property type="match status" value="1"/>
</dbReference>
<gene>
    <name evidence="1" type="ORF">MarDSR_444</name>
</gene>